<dbReference type="InterPro" id="IPR038071">
    <property type="entry name" value="UROD/MetE-like_sf"/>
</dbReference>
<protein>
    <recommendedName>
        <fullName evidence="1">Uroporphyrinogen decarboxylase (URO-D) domain-containing protein</fullName>
    </recommendedName>
</protein>
<sequence>MFEGFDKLTSIERQDAFLDMWVSADGIEFAGEEAKAAYKERAGLVASALKIDQGIKRVPIMPLTTFAPTMLAGVSGRDAMYDPDKAGQAYVDFCNKYQPDTAGAAPMLGCGQALDTLDYHLYKWPGHGVAENLSYQFNEKEYMKAEEYDHLINDPTDFWLRSWIPKTMGALAPLADLQPVYGSMELPMLSPWLISLGTPPVQEAMQALLKAGKQYFEWINAMGAYMAQIMAAGFPFGAGGATKAPFDTLSDSFRGTTSLMMDMYRRPEKVLEAVERLVPPMIKNGVDGAVANGNPLVFIPLHKGADGFMSDEQFQKFYWPTLKEVMYGLADAGCVPCCFVEGAYNQRLEYLADTSDIRSMYLFDRTDMAKAREVLGGKVCIAGGFPISLILTGTPEQVKEATKKLIDDAAGDKGYMLSIGCAMDEAKDATMQAFIEAGKHYGKY</sequence>
<reference evidence="3" key="1">
    <citation type="journal article" date="2023" name="Arch. Microbiol.">
        <title>Desulfoferula mesophilus gen. nov. sp. nov., a mesophilic sulfate-reducing bacterium isolated from a brackish lake sediment.</title>
        <authorList>
            <person name="Watanabe T."/>
            <person name="Yabe T."/>
            <person name="Tsuji J.M."/>
            <person name="Fukui M."/>
        </authorList>
    </citation>
    <scope>NUCLEOTIDE SEQUENCE [LARGE SCALE GENOMIC DNA]</scope>
    <source>
        <strain evidence="3">12FAK</strain>
    </source>
</reference>
<dbReference type="PANTHER" id="PTHR47099">
    <property type="entry name" value="METHYLCOBAMIDE:COM METHYLTRANSFERASE MTBA"/>
    <property type="match status" value="1"/>
</dbReference>
<gene>
    <name evidence="2" type="ORF">FAK_10180</name>
</gene>
<name>A0AAU9EYU3_9BACT</name>
<dbReference type="InterPro" id="IPR052024">
    <property type="entry name" value="Methanogen_methyltrans"/>
</dbReference>
<dbReference type="InterPro" id="IPR000257">
    <property type="entry name" value="Uroporphyrinogen_deCOase"/>
</dbReference>
<organism evidence="2 3">
    <name type="scientific">Desulfoferula mesophila</name>
    <dbReference type="NCBI Taxonomy" id="3058419"/>
    <lineage>
        <taxon>Bacteria</taxon>
        <taxon>Pseudomonadati</taxon>
        <taxon>Thermodesulfobacteriota</taxon>
        <taxon>Desulfarculia</taxon>
        <taxon>Desulfarculales</taxon>
        <taxon>Desulfarculaceae</taxon>
        <taxon>Desulfoferula</taxon>
    </lineage>
</organism>
<dbReference type="GO" id="GO:0006779">
    <property type="term" value="P:porphyrin-containing compound biosynthetic process"/>
    <property type="evidence" value="ECO:0007669"/>
    <property type="project" value="InterPro"/>
</dbReference>
<dbReference type="SUPFAM" id="SSF51726">
    <property type="entry name" value="UROD/MetE-like"/>
    <property type="match status" value="1"/>
</dbReference>
<evidence type="ECO:0000313" key="3">
    <source>
        <dbReference type="Proteomes" id="UP001366166"/>
    </source>
</evidence>
<feature type="domain" description="Uroporphyrinogen decarboxylase (URO-D)" evidence="1">
    <location>
        <begin position="239"/>
        <end position="439"/>
    </location>
</feature>
<dbReference type="KEGG" id="dmp:FAK_10180"/>
<dbReference type="AlphaFoldDB" id="A0AAU9EYU3"/>
<dbReference type="RefSeq" id="WP_338605681.1">
    <property type="nucleotide sequence ID" value="NZ_AP028679.1"/>
</dbReference>
<accession>A0AAU9EYU3</accession>
<evidence type="ECO:0000313" key="2">
    <source>
        <dbReference type="EMBL" id="BEQ13952.1"/>
    </source>
</evidence>
<proteinExistence type="predicted"/>
<keyword evidence="3" id="KW-1185">Reference proteome</keyword>
<dbReference type="EMBL" id="AP028679">
    <property type="protein sequence ID" value="BEQ13952.1"/>
    <property type="molecule type" value="Genomic_DNA"/>
</dbReference>
<dbReference type="Gene3D" id="3.20.20.210">
    <property type="match status" value="1"/>
</dbReference>
<dbReference type="PANTHER" id="PTHR47099:SF1">
    <property type="entry name" value="METHYLCOBAMIDE:COM METHYLTRANSFERASE MTBA"/>
    <property type="match status" value="1"/>
</dbReference>
<evidence type="ECO:0000259" key="1">
    <source>
        <dbReference type="Pfam" id="PF01208"/>
    </source>
</evidence>
<dbReference type="GO" id="GO:0004853">
    <property type="term" value="F:uroporphyrinogen decarboxylase activity"/>
    <property type="evidence" value="ECO:0007669"/>
    <property type="project" value="InterPro"/>
</dbReference>
<dbReference type="Pfam" id="PF01208">
    <property type="entry name" value="URO-D"/>
    <property type="match status" value="1"/>
</dbReference>
<dbReference type="Proteomes" id="UP001366166">
    <property type="component" value="Chromosome"/>
</dbReference>